<reference evidence="1" key="2">
    <citation type="submission" date="2017-06" db="EMBL/GenBank/DDBJ databases">
        <title>WGS assembly of Brachypodium distachyon.</title>
        <authorList>
            <consortium name="The International Brachypodium Initiative"/>
            <person name="Lucas S."/>
            <person name="Harmon-Smith M."/>
            <person name="Lail K."/>
            <person name="Tice H."/>
            <person name="Grimwood J."/>
            <person name="Bruce D."/>
            <person name="Barry K."/>
            <person name="Shu S."/>
            <person name="Lindquist E."/>
            <person name="Wang M."/>
            <person name="Pitluck S."/>
            <person name="Vogel J.P."/>
            <person name="Garvin D.F."/>
            <person name="Mockler T.C."/>
            <person name="Schmutz J."/>
            <person name="Rokhsar D."/>
            <person name="Bevan M.W."/>
        </authorList>
    </citation>
    <scope>NUCLEOTIDE SEQUENCE</scope>
    <source>
        <strain evidence="1">Bd21</strain>
    </source>
</reference>
<reference evidence="1 2" key="1">
    <citation type="journal article" date="2010" name="Nature">
        <title>Genome sequencing and analysis of the model grass Brachypodium distachyon.</title>
        <authorList>
            <consortium name="International Brachypodium Initiative"/>
        </authorList>
    </citation>
    <scope>NUCLEOTIDE SEQUENCE [LARGE SCALE GENOMIC DNA]</scope>
    <source>
        <strain evidence="1 2">Bd21</strain>
    </source>
</reference>
<gene>
    <name evidence="1" type="ORF">BRADI_2g18137v3</name>
</gene>
<dbReference type="Gramene" id="KQK05121">
    <property type="protein sequence ID" value="KQK05121"/>
    <property type="gene ID" value="BRADI_2g18137v3"/>
</dbReference>
<dbReference type="EMBL" id="CM000881">
    <property type="protein sequence ID" value="KQK05121.2"/>
    <property type="molecule type" value="Genomic_DNA"/>
</dbReference>
<dbReference type="InParanoid" id="A0A0Q3K2Y2"/>
<proteinExistence type="predicted"/>
<evidence type="ECO:0000313" key="2">
    <source>
        <dbReference type="EnsemblPlants" id="KQK05121"/>
    </source>
</evidence>
<dbReference type="AlphaFoldDB" id="A0A0Q3K2Y2"/>
<protein>
    <submittedName>
        <fullName evidence="1 2">Uncharacterized protein</fullName>
    </submittedName>
</protein>
<reference evidence="2" key="3">
    <citation type="submission" date="2018-08" db="UniProtKB">
        <authorList>
            <consortium name="EnsemblPlants"/>
        </authorList>
    </citation>
    <scope>IDENTIFICATION</scope>
    <source>
        <strain evidence="2">cv. Bd21</strain>
    </source>
</reference>
<dbReference type="EnsemblPlants" id="KQK05121">
    <property type="protein sequence ID" value="KQK05121"/>
    <property type="gene ID" value="BRADI_2g18137v3"/>
</dbReference>
<accession>A0A0Q3K2Y2</accession>
<evidence type="ECO:0000313" key="3">
    <source>
        <dbReference type="Proteomes" id="UP000008810"/>
    </source>
</evidence>
<dbReference type="PROSITE" id="PS51257">
    <property type="entry name" value="PROKAR_LIPOPROTEIN"/>
    <property type="match status" value="1"/>
</dbReference>
<name>A0A0Q3K2Y2_BRADI</name>
<organism evidence="1">
    <name type="scientific">Brachypodium distachyon</name>
    <name type="common">Purple false brome</name>
    <name type="synonym">Trachynia distachya</name>
    <dbReference type="NCBI Taxonomy" id="15368"/>
    <lineage>
        <taxon>Eukaryota</taxon>
        <taxon>Viridiplantae</taxon>
        <taxon>Streptophyta</taxon>
        <taxon>Embryophyta</taxon>
        <taxon>Tracheophyta</taxon>
        <taxon>Spermatophyta</taxon>
        <taxon>Magnoliopsida</taxon>
        <taxon>Liliopsida</taxon>
        <taxon>Poales</taxon>
        <taxon>Poaceae</taxon>
        <taxon>BOP clade</taxon>
        <taxon>Pooideae</taxon>
        <taxon>Stipodae</taxon>
        <taxon>Brachypodieae</taxon>
        <taxon>Brachypodium</taxon>
    </lineage>
</organism>
<evidence type="ECO:0000313" key="1">
    <source>
        <dbReference type="EMBL" id="KQK05121.2"/>
    </source>
</evidence>
<dbReference type="Proteomes" id="UP000008810">
    <property type="component" value="Chromosome 2"/>
</dbReference>
<sequence length="93" mass="10498">MRLNFVWASRGSGIRRIPGGTATNWLVGCLPRRNSMRQASTFKRMLGGGGLVDSQIRAPRCEANQPQFCTGSTRFRLFREIFLTIDTFIFGQI</sequence>
<keyword evidence="3" id="KW-1185">Reference proteome</keyword>